<accession>A0A2T4GQP4</accession>
<proteinExistence type="predicted"/>
<dbReference type="EMBL" id="PVEM01000012">
    <property type="protein sequence ID" value="PTD05810.1"/>
    <property type="molecule type" value="Genomic_DNA"/>
</dbReference>
<comment type="caution">
    <text evidence="1">The sequence shown here is derived from an EMBL/GenBank/DDBJ whole genome shotgun (WGS) entry which is preliminary data.</text>
</comment>
<feature type="non-terminal residue" evidence="1">
    <location>
        <position position="1"/>
    </location>
</feature>
<dbReference type="OMA" id="IFQRADK"/>
<evidence type="ECO:0000313" key="1">
    <source>
        <dbReference type="EMBL" id="PTD05810.1"/>
    </source>
</evidence>
<dbReference type="Proteomes" id="UP000241587">
    <property type="component" value="Unassembled WGS sequence"/>
</dbReference>
<reference evidence="1 2" key="1">
    <citation type="submission" date="2018-02" db="EMBL/GenBank/DDBJ databases">
        <title>Fusarium culmorum secondary metabolites in fungal-bacterial-plant interactions.</title>
        <authorList>
            <person name="Schmidt R."/>
        </authorList>
    </citation>
    <scope>NUCLEOTIDE SEQUENCE [LARGE SCALE GENOMIC DNA]</scope>
    <source>
        <strain evidence="1 2">PV</strain>
    </source>
</reference>
<name>A0A2T4GQP4_FUSCU</name>
<keyword evidence="2" id="KW-1185">Reference proteome</keyword>
<organism evidence="1 2">
    <name type="scientific">Fusarium culmorum</name>
    <dbReference type="NCBI Taxonomy" id="5516"/>
    <lineage>
        <taxon>Eukaryota</taxon>
        <taxon>Fungi</taxon>
        <taxon>Dikarya</taxon>
        <taxon>Ascomycota</taxon>
        <taxon>Pezizomycotina</taxon>
        <taxon>Sordariomycetes</taxon>
        <taxon>Hypocreomycetidae</taxon>
        <taxon>Hypocreales</taxon>
        <taxon>Nectriaceae</taxon>
        <taxon>Fusarium</taxon>
    </lineage>
</organism>
<protein>
    <submittedName>
        <fullName evidence="1">Uncharacterized protein</fullName>
    </submittedName>
</protein>
<dbReference type="AlphaFoldDB" id="A0A2T4GQP4"/>
<sequence length="155" mass="17195">SVYDPLMTLINRFAKLYFEIYPSTPVHMQQARGCLHRLAAMPPSRSVRASSCAAACERLGPLLGLGLPVFVWRNGTDYQFTASASVSVWPKHTFGIPTLAYSAQSLIFQRADKEVEGNLSTAAPRQLKNKKSDGRYRHVSGFKLGHWTTTAPAWP</sequence>
<gene>
    <name evidence="1" type="ORF">FCULG_00000767</name>
</gene>
<evidence type="ECO:0000313" key="2">
    <source>
        <dbReference type="Proteomes" id="UP000241587"/>
    </source>
</evidence>